<evidence type="ECO:0000256" key="1">
    <source>
        <dbReference type="ARBA" id="ARBA00023015"/>
    </source>
</evidence>
<dbReference type="Pfam" id="PF12833">
    <property type="entry name" value="HTH_18"/>
    <property type="match status" value="1"/>
</dbReference>
<protein>
    <submittedName>
        <fullName evidence="5">Helix-turn-helix domain-containing protein</fullName>
    </submittedName>
</protein>
<evidence type="ECO:0000256" key="2">
    <source>
        <dbReference type="ARBA" id="ARBA00023125"/>
    </source>
</evidence>
<organism evidence="5 6">
    <name type="scientific">Actinophytocola glycyrrhizae</name>
    <dbReference type="NCBI Taxonomy" id="2044873"/>
    <lineage>
        <taxon>Bacteria</taxon>
        <taxon>Bacillati</taxon>
        <taxon>Actinomycetota</taxon>
        <taxon>Actinomycetes</taxon>
        <taxon>Pseudonocardiales</taxon>
        <taxon>Pseudonocardiaceae</taxon>
    </lineage>
</organism>
<sequence length="326" mass="36053">MPTSPQRVLFQTTDYDRAGEYLTSAYGTNMRMTGRKVGYSFRFTQLTTATFSVGTAAQTDQMAITVERPASLFVVRPRGTTMDYRAPGIEHQVASGELIIGSTSAQGTPYRVCWLDGVIEATALPFDLVGRVAATERAAPDEPVRFTDVRPHNRSALRHLCATIDYFTDALRDRPAAMAEPLVASTAGQQLCAAVLATFPNTALLEPTIEDRHDSHPRTLRRAIAFIESHAEEDIGVSDIAAATNVTIRALQHAFRRHRDTTPMGYVRTVRLREAHQELLATDPASGVTVTQVAARWGFFHPGRFARYYREVHGCSPYQTLLRDAP</sequence>
<dbReference type="Gene3D" id="1.10.10.60">
    <property type="entry name" value="Homeodomain-like"/>
    <property type="match status" value="1"/>
</dbReference>
<keyword evidence="2" id="KW-0238">DNA-binding</keyword>
<accession>A0ABV9SA15</accession>
<keyword evidence="6" id="KW-1185">Reference proteome</keyword>
<keyword evidence="1" id="KW-0805">Transcription regulation</keyword>
<evidence type="ECO:0000256" key="3">
    <source>
        <dbReference type="ARBA" id="ARBA00023163"/>
    </source>
</evidence>
<comment type="caution">
    <text evidence="5">The sequence shown here is derived from an EMBL/GenBank/DDBJ whole genome shotgun (WGS) entry which is preliminary data.</text>
</comment>
<dbReference type="EMBL" id="JBHSIS010000020">
    <property type="protein sequence ID" value="MFC4857583.1"/>
    <property type="molecule type" value="Genomic_DNA"/>
</dbReference>
<feature type="domain" description="HTH araC/xylS-type" evidence="4">
    <location>
        <begin position="221"/>
        <end position="323"/>
    </location>
</feature>
<dbReference type="RefSeq" id="WP_378059574.1">
    <property type="nucleotide sequence ID" value="NZ_JBHSIS010000020.1"/>
</dbReference>
<dbReference type="SUPFAM" id="SSF46689">
    <property type="entry name" value="Homeodomain-like"/>
    <property type="match status" value="2"/>
</dbReference>
<gene>
    <name evidence="5" type="ORF">ACFPCV_29140</name>
</gene>
<proteinExistence type="predicted"/>
<evidence type="ECO:0000313" key="6">
    <source>
        <dbReference type="Proteomes" id="UP001595859"/>
    </source>
</evidence>
<dbReference type="PANTHER" id="PTHR46796:SF12">
    <property type="entry name" value="HTH-TYPE DNA-BINDING TRANSCRIPTIONAL ACTIVATOR EUTR"/>
    <property type="match status" value="1"/>
</dbReference>
<name>A0ABV9SA15_9PSEU</name>
<reference evidence="6" key="1">
    <citation type="journal article" date="2019" name="Int. J. Syst. Evol. Microbiol.">
        <title>The Global Catalogue of Microorganisms (GCM) 10K type strain sequencing project: providing services to taxonomists for standard genome sequencing and annotation.</title>
        <authorList>
            <consortium name="The Broad Institute Genomics Platform"/>
            <consortium name="The Broad Institute Genome Sequencing Center for Infectious Disease"/>
            <person name="Wu L."/>
            <person name="Ma J."/>
        </authorList>
    </citation>
    <scope>NUCLEOTIDE SEQUENCE [LARGE SCALE GENOMIC DNA]</scope>
    <source>
        <strain evidence="6">ZS-22-S1</strain>
    </source>
</reference>
<evidence type="ECO:0000313" key="5">
    <source>
        <dbReference type="EMBL" id="MFC4857583.1"/>
    </source>
</evidence>
<dbReference type="Proteomes" id="UP001595859">
    <property type="component" value="Unassembled WGS sequence"/>
</dbReference>
<dbReference type="PROSITE" id="PS01124">
    <property type="entry name" value="HTH_ARAC_FAMILY_2"/>
    <property type="match status" value="1"/>
</dbReference>
<evidence type="ECO:0000259" key="4">
    <source>
        <dbReference type="PROSITE" id="PS01124"/>
    </source>
</evidence>
<dbReference type="PANTHER" id="PTHR46796">
    <property type="entry name" value="HTH-TYPE TRANSCRIPTIONAL ACTIVATOR RHAS-RELATED"/>
    <property type="match status" value="1"/>
</dbReference>
<dbReference type="InterPro" id="IPR018060">
    <property type="entry name" value="HTH_AraC"/>
</dbReference>
<dbReference type="InterPro" id="IPR050204">
    <property type="entry name" value="AraC_XylS_family_regulators"/>
</dbReference>
<dbReference type="InterPro" id="IPR009057">
    <property type="entry name" value="Homeodomain-like_sf"/>
</dbReference>
<dbReference type="SMART" id="SM00342">
    <property type="entry name" value="HTH_ARAC"/>
    <property type="match status" value="1"/>
</dbReference>
<keyword evidence="3" id="KW-0804">Transcription</keyword>